<gene>
    <name evidence="1" type="ORF">AMST5_00735</name>
</gene>
<dbReference type="AlphaFoldDB" id="A0AA48M0U9"/>
<dbReference type="EMBL" id="OY288114">
    <property type="protein sequence ID" value="CAJ0854385.1"/>
    <property type="molecule type" value="Genomic_DNA"/>
</dbReference>
<sequence>MNQRIFALTPALGVVVLFAVMFATIPAKAFCWLNCEPGAEQARKVFENLVKTKFDPDAKVVKFEVSRFWRLDVEGAGHKAVEFYFDASVEFPKGANLDCKPEPDGKVKEGCSASTYYSTTIRNQMIKERQYIEPGKTIEFKDETRLDQGDKGWKGQDGNFY</sequence>
<name>A0AA48M0U9_9ZZZZ</name>
<evidence type="ECO:0000313" key="1">
    <source>
        <dbReference type="EMBL" id="CAJ0854385.1"/>
    </source>
</evidence>
<proteinExistence type="predicted"/>
<protein>
    <submittedName>
        <fullName evidence="1">Uncharacterized protein</fullName>
    </submittedName>
</protein>
<accession>A0AA48M0U9</accession>
<organism evidence="1">
    <name type="scientific">freshwater sediment metagenome</name>
    <dbReference type="NCBI Taxonomy" id="556182"/>
    <lineage>
        <taxon>unclassified sequences</taxon>
        <taxon>metagenomes</taxon>
        <taxon>ecological metagenomes</taxon>
    </lineage>
</organism>
<reference evidence="1" key="1">
    <citation type="submission" date="2023-07" db="EMBL/GenBank/DDBJ databases">
        <authorList>
            <person name="Pelsma A.J. K."/>
        </authorList>
    </citation>
    <scope>NUCLEOTIDE SEQUENCE</scope>
</reference>